<feature type="compositionally biased region" description="Low complexity" evidence="6">
    <location>
        <begin position="500"/>
        <end position="510"/>
    </location>
</feature>
<evidence type="ECO:0000313" key="8">
    <source>
        <dbReference type="EMBL" id="KIO27814.1"/>
    </source>
</evidence>
<feature type="compositionally biased region" description="Low complexity" evidence="6">
    <location>
        <begin position="665"/>
        <end position="676"/>
    </location>
</feature>
<dbReference type="OrthoDB" id="5599552at2759"/>
<feature type="compositionally biased region" description="Pro residues" evidence="6">
    <location>
        <begin position="247"/>
        <end position="256"/>
    </location>
</feature>
<comment type="subcellular location">
    <subcellularLocation>
        <location evidence="1">Nucleus</location>
    </subcellularLocation>
</comment>
<feature type="region of interest" description="Disordered" evidence="6">
    <location>
        <begin position="1"/>
        <end position="24"/>
    </location>
</feature>
<dbReference type="PROSITE" id="PS51821">
    <property type="entry name" value="VELVET"/>
    <property type="match status" value="1"/>
</dbReference>
<dbReference type="Pfam" id="PF11754">
    <property type="entry name" value="Velvet"/>
    <property type="match status" value="2"/>
</dbReference>
<feature type="compositionally biased region" description="Low complexity" evidence="6">
    <location>
        <begin position="543"/>
        <end position="569"/>
    </location>
</feature>
<dbReference type="AlphaFoldDB" id="A0A0C3QM26"/>
<feature type="compositionally biased region" description="Low complexity" evidence="6">
    <location>
        <begin position="403"/>
        <end position="420"/>
    </location>
</feature>
<evidence type="ECO:0000256" key="5">
    <source>
        <dbReference type="ARBA" id="ARBA00023242"/>
    </source>
</evidence>
<feature type="compositionally biased region" description="Low complexity" evidence="6">
    <location>
        <begin position="274"/>
        <end position="284"/>
    </location>
</feature>
<feature type="compositionally biased region" description="Low complexity" evidence="6">
    <location>
        <begin position="631"/>
        <end position="643"/>
    </location>
</feature>
<dbReference type="GO" id="GO:0005634">
    <property type="term" value="C:nucleus"/>
    <property type="evidence" value="ECO:0007669"/>
    <property type="project" value="UniProtKB-SubCell"/>
</dbReference>
<feature type="compositionally biased region" description="Low complexity" evidence="6">
    <location>
        <begin position="831"/>
        <end position="841"/>
    </location>
</feature>
<dbReference type="InterPro" id="IPR038491">
    <property type="entry name" value="Velvet_dom_sf"/>
</dbReference>
<feature type="compositionally biased region" description="Polar residues" evidence="6">
    <location>
        <begin position="486"/>
        <end position="495"/>
    </location>
</feature>
<feature type="compositionally biased region" description="Low complexity" evidence="6">
    <location>
        <begin position="374"/>
        <end position="395"/>
    </location>
</feature>
<dbReference type="PANTHER" id="PTHR33572">
    <property type="entry name" value="SPORE DEVELOPMENT REGULATOR VOSA"/>
    <property type="match status" value="1"/>
</dbReference>
<evidence type="ECO:0000256" key="4">
    <source>
        <dbReference type="ARBA" id="ARBA00023163"/>
    </source>
</evidence>
<evidence type="ECO:0000256" key="3">
    <source>
        <dbReference type="ARBA" id="ARBA00023015"/>
    </source>
</evidence>
<feature type="compositionally biased region" description="Low complexity" evidence="6">
    <location>
        <begin position="700"/>
        <end position="733"/>
    </location>
</feature>
<organism evidence="8 9">
    <name type="scientific">Tulasnella calospora MUT 4182</name>
    <dbReference type="NCBI Taxonomy" id="1051891"/>
    <lineage>
        <taxon>Eukaryota</taxon>
        <taxon>Fungi</taxon>
        <taxon>Dikarya</taxon>
        <taxon>Basidiomycota</taxon>
        <taxon>Agaricomycotina</taxon>
        <taxon>Agaricomycetes</taxon>
        <taxon>Cantharellales</taxon>
        <taxon>Tulasnellaceae</taxon>
        <taxon>Tulasnella</taxon>
    </lineage>
</organism>
<feature type="domain" description="Velvet" evidence="7">
    <location>
        <begin position="28"/>
        <end position="215"/>
    </location>
</feature>
<feature type="compositionally biased region" description="Polar residues" evidence="6">
    <location>
        <begin position="690"/>
        <end position="699"/>
    </location>
</feature>
<dbReference type="InterPro" id="IPR037525">
    <property type="entry name" value="Velvet_dom"/>
</dbReference>
<protein>
    <recommendedName>
        <fullName evidence="7">Velvet domain-containing protein</fullName>
    </recommendedName>
</protein>
<dbReference type="STRING" id="1051891.A0A0C3QM26"/>
<feature type="compositionally biased region" description="Pro residues" evidence="6">
    <location>
        <begin position="520"/>
        <end position="542"/>
    </location>
</feature>
<reference evidence="8 9" key="1">
    <citation type="submission" date="2014-04" db="EMBL/GenBank/DDBJ databases">
        <authorList>
            <consortium name="DOE Joint Genome Institute"/>
            <person name="Kuo A."/>
            <person name="Girlanda M."/>
            <person name="Perotto S."/>
            <person name="Kohler A."/>
            <person name="Nagy L.G."/>
            <person name="Floudas D."/>
            <person name="Copeland A."/>
            <person name="Barry K.W."/>
            <person name="Cichocki N."/>
            <person name="Veneault-Fourrey C."/>
            <person name="LaButti K."/>
            <person name="Lindquist E.A."/>
            <person name="Lipzen A."/>
            <person name="Lundell T."/>
            <person name="Morin E."/>
            <person name="Murat C."/>
            <person name="Sun H."/>
            <person name="Tunlid A."/>
            <person name="Henrissat B."/>
            <person name="Grigoriev I.V."/>
            <person name="Hibbett D.S."/>
            <person name="Martin F."/>
            <person name="Nordberg H.P."/>
            <person name="Cantor M.N."/>
            <person name="Hua S.X."/>
        </authorList>
    </citation>
    <scope>NUCLEOTIDE SEQUENCE [LARGE SCALE GENOMIC DNA]</scope>
    <source>
        <strain evidence="8 9">MUT 4182</strain>
    </source>
</reference>
<evidence type="ECO:0000256" key="2">
    <source>
        <dbReference type="ARBA" id="ARBA00022969"/>
    </source>
</evidence>
<keyword evidence="3" id="KW-0805">Transcription regulation</keyword>
<feature type="region of interest" description="Disordered" evidence="6">
    <location>
        <begin position="229"/>
        <end position="861"/>
    </location>
</feature>
<feature type="compositionally biased region" description="Pro residues" evidence="6">
    <location>
        <begin position="472"/>
        <end position="481"/>
    </location>
</feature>
<feature type="compositionally biased region" description="Pro residues" evidence="6">
    <location>
        <begin position="1"/>
        <end position="10"/>
    </location>
</feature>
<keyword evidence="2" id="KW-0749">Sporulation</keyword>
<dbReference type="EMBL" id="KN823003">
    <property type="protein sequence ID" value="KIO27814.1"/>
    <property type="molecule type" value="Genomic_DNA"/>
</dbReference>
<feature type="compositionally biased region" description="Low complexity" evidence="6">
    <location>
        <begin position="804"/>
        <end position="824"/>
    </location>
</feature>
<feature type="compositionally biased region" description="Pro residues" evidence="6">
    <location>
        <begin position="350"/>
        <end position="362"/>
    </location>
</feature>
<dbReference type="Proteomes" id="UP000054248">
    <property type="component" value="Unassembled WGS sequence"/>
</dbReference>
<keyword evidence="5" id="KW-0539">Nucleus</keyword>
<proteinExistence type="predicted"/>
<feature type="compositionally biased region" description="Polar residues" evidence="6">
    <location>
        <begin position="765"/>
        <end position="779"/>
    </location>
</feature>
<keyword evidence="4" id="KW-0804">Transcription</keyword>
<accession>A0A0C3QM26</accession>
<evidence type="ECO:0000259" key="7">
    <source>
        <dbReference type="PROSITE" id="PS51821"/>
    </source>
</evidence>
<dbReference type="InterPro" id="IPR021740">
    <property type="entry name" value="Velvet"/>
</dbReference>
<evidence type="ECO:0000256" key="6">
    <source>
        <dbReference type="SAM" id="MobiDB-lite"/>
    </source>
</evidence>
<keyword evidence="9" id="KW-1185">Reference proteome</keyword>
<dbReference type="GO" id="GO:0030435">
    <property type="term" value="P:sporulation resulting in formation of a cellular spore"/>
    <property type="evidence" value="ECO:0007669"/>
    <property type="project" value="UniProtKB-KW"/>
</dbReference>
<dbReference type="PANTHER" id="PTHR33572:SF18">
    <property type="entry name" value="SPORE DEVELOPMENT REGULATOR VOSA"/>
    <property type="match status" value="1"/>
</dbReference>
<feature type="compositionally biased region" description="Pro residues" evidence="6">
    <location>
        <begin position="654"/>
        <end position="664"/>
    </location>
</feature>
<dbReference type="HOGENOM" id="CLU_328179_0_0_1"/>
<evidence type="ECO:0000313" key="9">
    <source>
        <dbReference type="Proteomes" id="UP000054248"/>
    </source>
</evidence>
<reference evidence="9" key="2">
    <citation type="submission" date="2015-01" db="EMBL/GenBank/DDBJ databases">
        <title>Evolutionary Origins and Diversification of the Mycorrhizal Mutualists.</title>
        <authorList>
            <consortium name="DOE Joint Genome Institute"/>
            <consortium name="Mycorrhizal Genomics Consortium"/>
            <person name="Kohler A."/>
            <person name="Kuo A."/>
            <person name="Nagy L.G."/>
            <person name="Floudas D."/>
            <person name="Copeland A."/>
            <person name="Barry K.W."/>
            <person name="Cichocki N."/>
            <person name="Veneault-Fourrey C."/>
            <person name="LaButti K."/>
            <person name="Lindquist E.A."/>
            <person name="Lipzen A."/>
            <person name="Lundell T."/>
            <person name="Morin E."/>
            <person name="Murat C."/>
            <person name="Riley R."/>
            <person name="Ohm R."/>
            <person name="Sun H."/>
            <person name="Tunlid A."/>
            <person name="Henrissat B."/>
            <person name="Grigoriev I.V."/>
            <person name="Hibbett D.S."/>
            <person name="Martin F."/>
        </authorList>
    </citation>
    <scope>NUCLEOTIDE SEQUENCE [LARGE SCALE GENOMIC DNA]</scope>
    <source>
        <strain evidence="9">MUT 4182</strain>
    </source>
</reference>
<gene>
    <name evidence="8" type="ORF">M407DRAFT_243263</name>
</gene>
<name>A0A0C3QM26_9AGAM</name>
<evidence type="ECO:0000256" key="1">
    <source>
        <dbReference type="ARBA" id="ARBA00004123"/>
    </source>
</evidence>
<dbReference type="Gene3D" id="2.60.40.3960">
    <property type="entry name" value="Velvet domain"/>
    <property type="match status" value="1"/>
</dbReference>
<sequence>MDVPPLPPPNLTNTSDDAEAQAAAEHRRRNLNFELIVRQQPKQARMCGVGGKADRRPIDPPPIVQLRVTTPNDTSGGLPPINADKEASAFLQNPYYFMFASLAAPDSDEELHLLKDGKTRYTTGSVVSSLYHLKDHENGGKDAGFFVFPDLSVRTEGSYRLKLSLFEVVGAQVHHCKSIFSKPFYVYTAKKFPGMEESTQLSCSLADQGIKIRIRKDIRVRKRPVQIPEIIPMPLEEEPESGTQSPQHPPPPPVAPPQHHRTDSAQGTKRARESTAGSTTSAASPDPNSKSKAAGQSMGRDSKRARVDTGASSTPSIGGATTAVETPVQTSASIPPALGPPPSSSAGYPSQPPHAVPAPPPSQHYHQPATEPTGSAPPYAGSSASAAPGYGSHYQPHPPPPNGQGYQQPQYQDYRAAPHGQPLPPPAHPGYSSQYPAQYGQPQAGYHGHQQPPASAAPHMQHNQAAPSTSTAPPPAQPMPPTYASGSWNSSNGQAPPQQPQYGQPSSSYSRAHYEQYEQQPPPQNYAQPPPSAGPSTAPPAPYGATTAPAYGSYSATPPSPATAVPSGSNYRERHPSATAPMERQNSTGGSVASGYERPQSGSRPPAQQPAYGNWQQQAPVQGVAAGGPGSAVPAAGSTAAATDPYGRRGVTPPSNPAAPPPPQYAQQQYQGYQAQQPPPPSQYPPHAANQYSYPPANNGQYPHYPSQPYQPAPQQQQQQQQQPGYGQQRWPPEQQGGYAQPVEERRASGSGGDKIQLPPLRADSQPNYYPPGSSTAPGYQQAPAGYSPPKPGAAYSASYRNDPYAQQQPGYGQPPHGYAAASYAHHHGHPGTAPGPRTPGVGNANGRKNPLSIGNIVDEG</sequence>